<organism evidence="2">
    <name type="scientific">Perkinsus marinus (strain ATCC 50983 / TXsc)</name>
    <dbReference type="NCBI Taxonomy" id="423536"/>
    <lineage>
        <taxon>Eukaryota</taxon>
        <taxon>Sar</taxon>
        <taxon>Alveolata</taxon>
        <taxon>Perkinsozoa</taxon>
        <taxon>Perkinsea</taxon>
        <taxon>Perkinsida</taxon>
        <taxon>Perkinsidae</taxon>
        <taxon>Perkinsus</taxon>
    </lineage>
</organism>
<dbReference type="Proteomes" id="UP000007800">
    <property type="component" value="Unassembled WGS sequence"/>
</dbReference>
<sequence length="145" mass="15255">MAHPCLDALVDLKAMMASARGRIIREKRFSAWASDPGNVSELGKMEITPAERSGMRLVSALGLKPASSAVPADAVDDGIPRVSFVVSSQVAVDEVEGAGFGMVAREDLEAGTLILMDRPVVSVMDQKLLSEDITDTTAVAAALIE</sequence>
<keyword evidence="2" id="KW-1185">Reference proteome</keyword>
<dbReference type="InParanoid" id="C5LIL6"/>
<dbReference type="OrthoDB" id="265717at2759"/>
<evidence type="ECO:0000313" key="1">
    <source>
        <dbReference type="EMBL" id="EER03419.1"/>
    </source>
</evidence>
<dbReference type="AlphaFoldDB" id="C5LIL6"/>
<reference evidence="1 2" key="1">
    <citation type="submission" date="2008-07" db="EMBL/GenBank/DDBJ databases">
        <authorList>
            <person name="El-Sayed N."/>
            <person name="Caler E."/>
            <person name="Inman J."/>
            <person name="Amedeo P."/>
            <person name="Hass B."/>
            <person name="Wortman J."/>
        </authorList>
    </citation>
    <scope>NUCLEOTIDE SEQUENCE [LARGE SCALE GENOMIC DNA]</scope>
    <source>
        <strain evidence="2">ATCC 50983 / TXsc</strain>
    </source>
</reference>
<dbReference type="EMBL" id="GG682243">
    <property type="protein sequence ID" value="EER03419.1"/>
    <property type="molecule type" value="Genomic_DNA"/>
</dbReference>
<gene>
    <name evidence="1" type="ORF">Pmar_PMAR014634</name>
</gene>
<protein>
    <submittedName>
        <fullName evidence="1">Uncharacterized protein</fullName>
    </submittedName>
</protein>
<proteinExistence type="predicted"/>
<evidence type="ECO:0000313" key="2">
    <source>
        <dbReference type="Proteomes" id="UP000007800"/>
    </source>
</evidence>
<accession>C5LIL6</accession>
<name>C5LIL6_PERM5</name>
<dbReference type="GeneID" id="9047581"/>
<dbReference type="OMA" id="AMMRSAH"/>
<dbReference type="RefSeq" id="XP_002771603.1">
    <property type="nucleotide sequence ID" value="XM_002771557.1"/>
</dbReference>